<dbReference type="Gramene" id="rna6939">
    <property type="protein sequence ID" value="RHN82754.1"/>
    <property type="gene ID" value="gene6939"/>
</dbReference>
<keyword evidence="1" id="KW-0472">Membrane</keyword>
<protein>
    <recommendedName>
        <fullName evidence="3">Transmembrane protein</fullName>
    </recommendedName>
</protein>
<accession>A0A396K018</accession>
<gene>
    <name evidence="2" type="ORF">MtrunA17_Chr1g0213171</name>
</gene>
<sequence length="157" mass="17600">MRKIGSNLITNLLGLITNLFKCKFVSSFLSYWGIRLWCCTAFWVSGLHGGGYSLHFWESRSLCVAVIVVEFIFQDSVWCVFANYVAYCEGEAVGEWYSSSSVVSSFVLSLVSSMGSLVSLVIKVVGYFILRCWGVVAVYLFYVGVFCLILAIYCICF</sequence>
<name>A0A396K018_MEDTR</name>
<evidence type="ECO:0000256" key="1">
    <source>
        <dbReference type="SAM" id="Phobius"/>
    </source>
</evidence>
<keyword evidence="1" id="KW-1133">Transmembrane helix</keyword>
<proteinExistence type="predicted"/>
<feature type="transmembrane region" description="Helical" evidence="1">
    <location>
        <begin position="136"/>
        <end position="156"/>
    </location>
</feature>
<comment type="caution">
    <text evidence="2">The sequence shown here is derived from an EMBL/GenBank/DDBJ whole genome shotgun (WGS) entry which is preliminary data.</text>
</comment>
<organism evidence="2">
    <name type="scientific">Medicago truncatula</name>
    <name type="common">Barrel medic</name>
    <name type="synonym">Medicago tribuloides</name>
    <dbReference type="NCBI Taxonomy" id="3880"/>
    <lineage>
        <taxon>Eukaryota</taxon>
        <taxon>Viridiplantae</taxon>
        <taxon>Streptophyta</taxon>
        <taxon>Embryophyta</taxon>
        <taxon>Tracheophyta</taxon>
        <taxon>Spermatophyta</taxon>
        <taxon>Magnoliopsida</taxon>
        <taxon>eudicotyledons</taxon>
        <taxon>Gunneridae</taxon>
        <taxon>Pentapetalae</taxon>
        <taxon>rosids</taxon>
        <taxon>fabids</taxon>
        <taxon>Fabales</taxon>
        <taxon>Fabaceae</taxon>
        <taxon>Papilionoideae</taxon>
        <taxon>50 kb inversion clade</taxon>
        <taxon>NPAAA clade</taxon>
        <taxon>Hologalegina</taxon>
        <taxon>IRL clade</taxon>
        <taxon>Trifolieae</taxon>
        <taxon>Medicago</taxon>
    </lineage>
</organism>
<dbReference type="AlphaFoldDB" id="A0A396K018"/>
<dbReference type="Proteomes" id="UP000265566">
    <property type="component" value="Chromosome 1"/>
</dbReference>
<feature type="transmembrane region" description="Helical" evidence="1">
    <location>
        <begin position="106"/>
        <end position="130"/>
    </location>
</feature>
<reference evidence="2" key="1">
    <citation type="journal article" date="2018" name="Nat. Plants">
        <title>Whole-genome landscape of Medicago truncatula symbiotic genes.</title>
        <authorList>
            <person name="Pecrix Y."/>
            <person name="Gamas P."/>
            <person name="Carrere S."/>
        </authorList>
    </citation>
    <scope>NUCLEOTIDE SEQUENCE</scope>
    <source>
        <tissue evidence="2">Leaves</tissue>
    </source>
</reference>
<keyword evidence="1" id="KW-0812">Transmembrane</keyword>
<dbReference type="EMBL" id="PSQE01000001">
    <property type="protein sequence ID" value="RHN82754.1"/>
    <property type="molecule type" value="Genomic_DNA"/>
</dbReference>
<evidence type="ECO:0000313" key="2">
    <source>
        <dbReference type="EMBL" id="RHN82754.1"/>
    </source>
</evidence>
<evidence type="ECO:0008006" key="3">
    <source>
        <dbReference type="Google" id="ProtNLM"/>
    </source>
</evidence>